<dbReference type="Gene3D" id="1.25.10.10">
    <property type="entry name" value="Leucine-rich Repeat Variant"/>
    <property type="match status" value="1"/>
</dbReference>
<dbReference type="RefSeq" id="XP_029655675.1">
    <property type="nucleotide sequence ID" value="XM_029799815.2"/>
</dbReference>
<dbReference type="GO" id="GO:0005634">
    <property type="term" value="C:nucleus"/>
    <property type="evidence" value="ECO:0007669"/>
    <property type="project" value="TreeGrafter"/>
</dbReference>
<dbReference type="GO" id="GO:0008540">
    <property type="term" value="C:proteasome regulatory particle, base subcomplex"/>
    <property type="evidence" value="ECO:0007669"/>
    <property type="project" value="TreeGrafter"/>
</dbReference>
<evidence type="ECO:0000313" key="3">
    <source>
        <dbReference type="RefSeq" id="XP_029655675.1"/>
    </source>
</evidence>
<keyword evidence="2" id="KW-1185">Reference proteome</keyword>
<name>A0A6P7U0D4_9MOLL</name>
<organism evidence="2 3">
    <name type="scientific">Octopus sinensis</name>
    <name type="common">East Asian common octopus</name>
    <dbReference type="NCBI Taxonomy" id="2607531"/>
    <lineage>
        <taxon>Eukaryota</taxon>
        <taxon>Metazoa</taxon>
        <taxon>Spiralia</taxon>
        <taxon>Lophotrochozoa</taxon>
        <taxon>Mollusca</taxon>
        <taxon>Cephalopoda</taxon>
        <taxon>Coleoidea</taxon>
        <taxon>Octopodiformes</taxon>
        <taxon>Octopoda</taxon>
        <taxon>Incirrata</taxon>
        <taxon>Octopodidae</taxon>
        <taxon>Octopus</taxon>
    </lineage>
</organism>
<dbReference type="GO" id="GO:0043161">
    <property type="term" value="P:proteasome-mediated ubiquitin-dependent protein catabolic process"/>
    <property type="evidence" value="ECO:0007669"/>
    <property type="project" value="TreeGrafter"/>
</dbReference>
<dbReference type="GO" id="GO:0034515">
    <property type="term" value="C:proteasome storage granule"/>
    <property type="evidence" value="ECO:0007669"/>
    <property type="project" value="TreeGrafter"/>
</dbReference>
<protein>
    <submittedName>
        <fullName evidence="3">26S proteasome non-ATPase regulatory subunit 2-like</fullName>
    </submittedName>
</protein>
<dbReference type="PANTHER" id="PTHR10943:SF1">
    <property type="entry name" value="26S PROTEASOME NON-ATPASE REGULATORY SUBUNIT 2"/>
    <property type="match status" value="1"/>
</dbReference>
<proteinExistence type="predicted"/>
<evidence type="ECO:0000256" key="1">
    <source>
        <dbReference type="ARBA" id="ARBA00022737"/>
    </source>
</evidence>
<dbReference type="KEGG" id="osn:115229473"/>
<dbReference type="Pfam" id="PF01851">
    <property type="entry name" value="PC_rep"/>
    <property type="match status" value="1"/>
</dbReference>
<dbReference type="InterPro" id="IPR002015">
    <property type="entry name" value="Proteasome/cyclosome_rpt"/>
</dbReference>
<sequence>MCDQTREKASWANDLVIYKNGIEVISLAVKCCNDDISVSMMTRILDHIMRFGEAGEKRAVPLALSLLYVSNPSVAIIETLAKYSHDIDQDVVLSSIIAMGIVGAGTNNARLSSQLKNLASHCGSPKNNNYLFAVRIAQCFLFMGKGTLSLSPFVCDRFICKKAVLVAVIGFLISFLDSSKSN</sequence>
<dbReference type="AlphaFoldDB" id="A0A6P7U0D4"/>
<dbReference type="PANTHER" id="PTHR10943">
    <property type="entry name" value="26S PROTEASOME NON-ATPASE REGULATORY SUBUNIT"/>
    <property type="match status" value="1"/>
</dbReference>
<accession>A0A6P7U0D4</accession>
<keyword evidence="1" id="KW-0677">Repeat</keyword>
<gene>
    <name evidence="3" type="primary">LOC115229473</name>
</gene>
<evidence type="ECO:0000313" key="2">
    <source>
        <dbReference type="Proteomes" id="UP000515154"/>
    </source>
</evidence>
<dbReference type="InterPro" id="IPR011989">
    <property type="entry name" value="ARM-like"/>
</dbReference>
<reference evidence="3" key="1">
    <citation type="submission" date="2025-08" db="UniProtKB">
        <authorList>
            <consortium name="RefSeq"/>
        </authorList>
    </citation>
    <scope>IDENTIFICATION</scope>
</reference>
<dbReference type="Proteomes" id="UP000515154">
    <property type="component" value="Unplaced"/>
</dbReference>